<proteinExistence type="predicted"/>
<organism evidence="2 3">
    <name type="scientific">Legionella shakespearei DSM 23087</name>
    <dbReference type="NCBI Taxonomy" id="1122169"/>
    <lineage>
        <taxon>Bacteria</taxon>
        <taxon>Pseudomonadati</taxon>
        <taxon>Pseudomonadota</taxon>
        <taxon>Gammaproteobacteria</taxon>
        <taxon>Legionellales</taxon>
        <taxon>Legionellaceae</taxon>
        <taxon>Legionella</taxon>
    </lineage>
</organism>
<reference evidence="2 3" key="1">
    <citation type="submission" date="2015-11" db="EMBL/GenBank/DDBJ databases">
        <title>Genomic analysis of 38 Legionella species identifies large and diverse effector repertoires.</title>
        <authorList>
            <person name="Burstein D."/>
            <person name="Amaro F."/>
            <person name="Zusman T."/>
            <person name="Lifshitz Z."/>
            <person name="Cohen O."/>
            <person name="Gilbert J.A."/>
            <person name="Pupko T."/>
            <person name="Shuman H.A."/>
            <person name="Segal G."/>
        </authorList>
    </citation>
    <scope>NUCLEOTIDE SEQUENCE [LARGE SCALE GENOMIC DNA]</scope>
    <source>
        <strain evidence="2 3">ATCC 49655</strain>
    </source>
</reference>
<keyword evidence="3" id="KW-1185">Reference proteome</keyword>
<dbReference type="EMBL" id="LNYW01000066">
    <property type="protein sequence ID" value="KTD57594.1"/>
    <property type="molecule type" value="Genomic_DNA"/>
</dbReference>
<dbReference type="PATRIC" id="fig|1122169.6.peg.2791"/>
<evidence type="ECO:0000313" key="2">
    <source>
        <dbReference type="EMBL" id="KTD57594.1"/>
    </source>
</evidence>
<protein>
    <submittedName>
        <fullName evidence="2">Uncharacterized protein</fullName>
    </submittedName>
</protein>
<evidence type="ECO:0000313" key="3">
    <source>
        <dbReference type="Proteomes" id="UP000054600"/>
    </source>
</evidence>
<sequence length="89" mass="9622">MKASVAIIALTFSLSAGLSHATAYMLKNEPGLCSDIAVCKSQYSGHLCAEENLPRGTVAATWKQGVRMVCYRVYIEGTCRVLYGVTCEN</sequence>
<keyword evidence="1" id="KW-0732">Signal</keyword>
<feature type="chain" id="PRO_5006917805" evidence="1">
    <location>
        <begin position="22"/>
        <end position="89"/>
    </location>
</feature>
<name>A0A0W0YL22_9GAMM</name>
<comment type="caution">
    <text evidence="2">The sequence shown here is derived from an EMBL/GenBank/DDBJ whole genome shotgun (WGS) entry which is preliminary data.</text>
</comment>
<dbReference type="AlphaFoldDB" id="A0A0W0YL22"/>
<dbReference type="Proteomes" id="UP000054600">
    <property type="component" value="Unassembled WGS sequence"/>
</dbReference>
<dbReference type="RefSeq" id="WP_018576124.1">
    <property type="nucleotide sequence ID" value="NZ_KB892382.1"/>
</dbReference>
<feature type="signal peptide" evidence="1">
    <location>
        <begin position="1"/>
        <end position="21"/>
    </location>
</feature>
<accession>A0A0W0YL22</accession>
<gene>
    <name evidence="2" type="ORF">Lsha_2435</name>
</gene>
<evidence type="ECO:0000256" key="1">
    <source>
        <dbReference type="SAM" id="SignalP"/>
    </source>
</evidence>